<evidence type="ECO:0000313" key="20">
    <source>
        <dbReference type="EMBL" id="MBA2873306.1"/>
    </source>
</evidence>
<evidence type="ECO:0000256" key="4">
    <source>
        <dbReference type="ARBA" id="ARBA00005259"/>
    </source>
</evidence>
<keyword evidence="8 15" id="KW-0378">Hydrolase</keyword>
<protein>
    <recommendedName>
        <fullName evidence="15">Riboflavin biosynthesis protein RibD</fullName>
    </recommendedName>
    <domain>
        <recommendedName>
            <fullName evidence="15">Diaminohydroxyphosphoribosylaminopyrimidine deaminase</fullName>
            <shortName evidence="15">DRAP deaminase</shortName>
            <ecNumber evidence="15">3.5.4.26</ecNumber>
        </recommendedName>
        <alternativeName>
            <fullName evidence="15">Riboflavin-specific deaminase</fullName>
        </alternativeName>
    </domain>
    <domain>
        <recommendedName>
            <fullName evidence="15">5-amino-6-(5-phosphoribosylamino)uracil reductase</fullName>
            <ecNumber evidence="15">1.1.1.193</ecNumber>
        </recommendedName>
        <alternativeName>
            <fullName evidence="15">HTP reductase</fullName>
        </alternativeName>
    </domain>
</protein>
<dbReference type="GO" id="GO:0009231">
    <property type="term" value="P:riboflavin biosynthetic process"/>
    <property type="evidence" value="ECO:0007669"/>
    <property type="project" value="UniProtKB-UniPathway"/>
</dbReference>
<dbReference type="PANTHER" id="PTHR38011:SF7">
    <property type="entry name" value="2,5-DIAMINO-6-RIBOSYLAMINO-4(3H)-PYRIMIDINONE 5'-PHOSPHATE REDUCTASE"/>
    <property type="match status" value="1"/>
</dbReference>
<evidence type="ECO:0000256" key="3">
    <source>
        <dbReference type="ARBA" id="ARBA00004910"/>
    </source>
</evidence>
<dbReference type="SUPFAM" id="SSF53597">
    <property type="entry name" value="Dihydrofolate reductase-like"/>
    <property type="match status" value="1"/>
</dbReference>
<keyword evidence="7 15" id="KW-0479">Metal-binding</keyword>
<feature type="binding site" evidence="17">
    <location>
        <position position="169"/>
    </location>
    <ligand>
        <name>NADP(+)</name>
        <dbReference type="ChEBI" id="CHEBI:58349"/>
    </ligand>
</feature>
<feature type="binding site" evidence="17">
    <location>
        <position position="208"/>
    </location>
    <ligand>
        <name>substrate</name>
    </ligand>
</feature>
<evidence type="ECO:0000256" key="11">
    <source>
        <dbReference type="ARBA" id="ARBA00023002"/>
    </source>
</evidence>
<comment type="caution">
    <text evidence="20">The sequence shown here is derived from an EMBL/GenBank/DDBJ whole genome shotgun (WGS) entry which is preliminary data.</text>
</comment>
<gene>
    <name evidence="20" type="ORF">HNR31_000058</name>
</gene>
<evidence type="ECO:0000256" key="5">
    <source>
        <dbReference type="ARBA" id="ARBA00007417"/>
    </source>
</evidence>
<feature type="binding site" evidence="17">
    <location>
        <begin position="294"/>
        <end position="300"/>
    </location>
    <ligand>
        <name>NADP(+)</name>
        <dbReference type="ChEBI" id="CHEBI:58349"/>
    </ligand>
</feature>
<evidence type="ECO:0000256" key="17">
    <source>
        <dbReference type="PIRSR" id="PIRSR006769-2"/>
    </source>
</evidence>
<evidence type="ECO:0000256" key="10">
    <source>
        <dbReference type="ARBA" id="ARBA00022857"/>
    </source>
</evidence>
<dbReference type="Gene3D" id="3.40.430.10">
    <property type="entry name" value="Dihydrofolate Reductase, subunit A"/>
    <property type="match status" value="1"/>
</dbReference>
<feature type="binding site" evidence="17">
    <location>
        <position position="205"/>
    </location>
    <ligand>
        <name>substrate</name>
    </ligand>
</feature>
<feature type="binding site" evidence="17">
    <location>
        <position position="171"/>
    </location>
    <ligand>
        <name>NADP(+)</name>
        <dbReference type="ChEBI" id="CHEBI:58349"/>
    </ligand>
</feature>
<dbReference type="InterPro" id="IPR024072">
    <property type="entry name" value="DHFR-like_dom_sf"/>
</dbReference>
<feature type="binding site" evidence="17">
    <location>
        <position position="223"/>
    </location>
    <ligand>
        <name>NADP(+)</name>
        <dbReference type="ChEBI" id="CHEBI:58349"/>
    </ligand>
</feature>
<keyword evidence="11 15" id="KW-0560">Oxidoreductase</keyword>
<comment type="cofactor">
    <cofactor evidence="15 18">
        <name>Zn(2+)</name>
        <dbReference type="ChEBI" id="CHEBI:29105"/>
    </cofactor>
    <text evidence="15 18">Binds 1 zinc ion.</text>
</comment>
<evidence type="ECO:0000256" key="15">
    <source>
        <dbReference type="PIRNR" id="PIRNR006769"/>
    </source>
</evidence>
<comment type="function">
    <text evidence="1 15">Converts 2,5-diamino-6-(ribosylamino)-4(3h)-pyrimidinone 5'-phosphate into 5-amino-6-(ribosylamino)-2,4(1h,3h)-pyrimidinedione 5'-phosphate.</text>
</comment>
<dbReference type="PANTHER" id="PTHR38011">
    <property type="entry name" value="DIHYDROFOLATE REDUCTASE FAMILY PROTEIN (AFU_ORTHOLOGUE AFUA_8G06820)"/>
    <property type="match status" value="1"/>
</dbReference>
<evidence type="ECO:0000256" key="14">
    <source>
        <dbReference type="ARBA" id="ARBA00049886"/>
    </source>
</evidence>
<dbReference type="EMBL" id="JACDUT010000001">
    <property type="protein sequence ID" value="MBA2873306.1"/>
    <property type="molecule type" value="Genomic_DNA"/>
</dbReference>
<dbReference type="GO" id="GO:0008270">
    <property type="term" value="F:zinc ion binding"/>
    <property type="evidence" value="ECO:0007669"/>
    <property type="project" value="InterPro"/>
</dbReference>
<evidence type="ECO:0000256" key="6">
    <source>
        <dbReference type="ARBA" id="ARBA00022619"/>
    </source>
</evidence>
<feature type="binding site" evidence="18">
    <location>
        <position position="76"/>
    </location>
    <ligand>
        <name>Zn(2+)</name>
        <dbReference type="ChEBI" id="CHEBI:29105"/>
        <note>catalytic</note>
    </ligand>
</feature>
<evidence type="ECO:0000256" key="9">
    <source>
        <dbReference type="ARBA" id="ARBA00022833"/>
    </source>
</evidence>
<dbReference type="NCBIfam" id="TIGR00326">
    <property type="entry name" value="eubact_ribD"/>
    <property type="match status" value="1"/>
</dbReference>
<evidence type="ECO:0000256" key="7">
    <source>
        <dbReference type="ARBA" id="ARBA00022723"/>
    </source>
</evidence>
<dbReference type="PROSITE" id="PS51747">
    <property type="entry name" value="CYT_DCMP_DEAMINASES_2"/>
    <property type="match status" value="1"/>
</dbReference>
<dbReference type="PIRSF" id="PIRSF006769">
    <property type="entry name" value="RibD"/>
    <property type="match status" value="1"/>
</dbReference>
<dbReference type="RefSeq" id="WP_181554263.1">
    <property type="nucleotide sequence ID" value="NZ_JACDUT010000001.1"/>
</dbReference>
<dbReference type="GO" id="GO:0050661">
    <property type="term" value="F:NADP binding"/>
    <property type="evidence" value="ECO:0007669"/>
    <property type="project" value="InterPro"/>
</dbReference>
<comment type="catalytic activity">
    <reaction evidence="14 15">
        <text>2,5-diamino-6-hydroxy-4-(5-phosphoribosylamino)-pyrimidine + H2O + H(+) = 5-amino-6-(5-phospho-D-ribosylamino)uracil + NH4(+)</text>
        <dbReference type="Rhea" id="RHEA:21868"/>
        <dbReference type="ChEBI" id="CHEBI:15377"/>
        <dbReference type="ChEBI" id="CHEBI:15378"/>
        <dbReference type="ChEBI" id="CHEBI:28938"/>
        <dbReference type="ChEBI" id="CHEBI:58453"/>
        <dbReference type="ChEBI" id="CHEBI:58614"/>
        <dbReference type="EC" id="3.5.4.26"/>
    </reaction>
</comment>
<dbReference type="PROSITE" id="PS00903">
    <property type="entry name" value="CYT_DCMP_DEAMINASES_1"/>
    <property type="match status" value="1"/>
</dbReference>
<keyword evidence="12" id="KW-0511">Multifunctional enzyme</keyword>
<evidence type="ECO:0000256" key="18">
    <source>
        <dbReference type="PIRSR" id="PIRSR006769-3"/>
    </source>
</evidence>
<evidence type="ECO:0000256" key="12">
    <source>
        <dbReference type="ARBA" id="ARBA00023268"/>
    </source>
</evidence>
<evidence type="ECO:0000256" key="8">
    <source>
        <dbReference type="ARBA" id="ARBA00022801"/>
    </source>
</evidence>
<keyword evidence="21" id="KW-1185">Reference proteome</keyword>
<evidence type="ECO:0000259" key="19">
    <source>
        <dbReference type="PROSITE" id="PS51747"/>
    </source>
</evidence>
<feature type="binding site" evidence="17">
    <location>
        <position position="197"/>
    </location>
    <ligand>
        <name>NADP(+)</name>
        <dbReference type="ChEBI" id="CHEBI:58349"/>
    </ligand>
</feature>
<dbReference type="EC" id="3.5.4.26" evidence="15"/>
<dbReference type="Pfam" id="PF01872">
    <property type="entry name" value="RibD_C"/>
    <property type="match status" value="1"/>
</dbReference>
<dbReference type="NCBIfam" id="TIGR00227">
    <property type="entry name" value="ribD_Cterm"/>
    <property type="match status" value="1"/>
</dbReference>
<comment type="similarity">
    <text evidence="4 15">In the N-terminal section; belongs to the cytidine and deoxycytidylate deaminase family.</text>
</comment>
<proteinExistence type="inferred from homology"/>
<dbReference type="Pfam" id="PF00383">
    <property type="entry name" value="dCMP_cyt_deam_1"/>
    <property type="match status" value="1"/>
</dbReference>
<keyword evidence="6 15" id="KW-0686">Riboflavin biosynthesis</keyword>
<dbReference type="EC" id="1.1.1.193" evidence="15"/>
<organism evidence="20 21">
    <name type="scientific">Thermaerobacillus caldiproteolyticus</name>
    <dbReference type="NCBI Taxonomy" id="247480"/>
    <lineage>
        <taxon>Bacteria</taxon>
        <taxon>Bacillati</taxon>
        <taxon>Bacillota</taxon>
        <taxon>Bacilli</taxon>
        <taxon>Bacillales</taxon>
        <taxon>Anoxybacillaceae</taxon>
        <taxon>Thermaerobacillus</taxon>
    </lineage>
</organism>
<comment type="similarity">
    <text evidence="5 15">In the C-terminal section; belongs to the HTP reductase family.</text>
</comment>
<keyword evidence="9 15" id="KW-0862">Zinc</keyword>
<reference evidence="20 21" key="1">
    <citation type="submission" date="2020-07" db="EMBL/GenBank/DDBJ databases">
        <title>Genomic Encyclopedia of Type Strains, Phase IV (KMG-IV): sequencing the most valuable type-strain genomes for metagenomic binning, comparative biology and taxonomic classification.</title>
        <authorList>
            <person name="Goeker M."/>
        </authorList>
    </citation>
    <scope>NUCLEOTIDE SEQUENCE [LARGE SCALE GENOMIC DNA]</scope>
    <source>
        <strain evidence="20 21">DSM 15730</strain>
    </source>
</reference>
<dbReference type="Proteomes" id="UP000523087">
    <property type="component" value="Unassembled WGS sequence"/>
</dbReference>
<dbReference type="SUPFAM" id="SSF53927">
    <property type="entry name" value="Cytidine deaminase-like"/>
    <property type="match status" value="1"/>
</dbReference>
<evidence type="ECO:0000256" key="16">
    <source>
        <dbReference type="PIRSR" id="PIRSR006769-1"/>
    </source>
</evidence>
<comment type="pathway">
    <text evidence="3 15">Cofactor biosynthesis; riboflavin biosynthesis; 5-amino-6-(D-ribitylamino)uracil from GTP: step 3/4.</text>
</comment>
<sequence>MQHDEQYMRLAIELAKAGIGQTSPNPVVGAVVVKDGEIIGLGAHLKAGEPHAEVHAIRMAGEKAKNATVYVTLEPCSHFGKTPPCADLLVDTGVKRVVIATTDPNPLVAGKGIKKLQNAGIDVEVGVLKEEADELNRIFFHYIATKTPFVTLKYASSLDGKIATTTGESKWITSEAARQDAHRYRAMHDAILVGVNTVIADNPSLTVRLPEGGKNPIRVILDTHLRTPLEANVVNDGAAETWIVVGNQVKEESIMPYRRRNVQVIKMNEANIDIRKLLKVLGEKRVTSLFVEGGASVHGSFLQAKAVNEMVAYIAPKIIGGKEAPGPIGGSGFASMADVMKLKIKSVETIGPDIKIVAIPNQKGER</sequence>
<evidence type="ECO:0000256" key="13">
    <source>
        <dbReference type="ARBA" id="ARBA00049861"/>
    </source>
</evidence>
<comment type="catalytic activity">
    <reaction evidence="13 15">
        <text>5-amino-6-(5-phospho-D-ribitylamino)uracil + NADP(+) = 5-amino-6-(5-phospho-D-ribosylamino)uracil + NADPH + H(+)</text>
        <dbReference type="Rhea" id="RHEA:17845"/>
        <dbReference type="ChEBI" id="CHEBI:15378"/>
        <dbReference type="ChEBI" id="CHEBI:57783"/>
        <dbReference type="ChEBI" id="CHEBI:58349"/>
        <dbReference type="ChEBI" id="CHEBI:58421"/>
        <dbReference type="ChEBI" id="CHEBI:58453"/>
        <dbReference type="EC" id="1.1.1.193"/>
    </reaction>
</comment>
<feature type="binding site" evidence="17">
    <location>
        <position position="185"/>
    </location>
    <ligand>
        <name>substrate</name>
    </ligand>
</feature>
<comment type="pathway">
    <text evidence="2 15">Cofactor biosynthesis; riboflavin biosynthesis; 5-amino-6-(D-ribitylamino)uracil from GTP: step 2/4.</text>
</comment>
<feature type="binding site" evidence="17">
    <location>
        <position position="155"/>
    </location>
    <ligand>
        <name>NADP(+)</name>
        <dbReference type="ChEBI" id="CHEBI:58349"/>
    </ligand>
</feature>
<dbReference type="GO" id="GO:0008703">
    <property type="term" value="F:5-amino-6-(5-phosphoribosylamino)uracil reductase activity"/>
    <property type="evidence" value="ECO:0007669"/>
    <property type="project" value="UniProtKB-EC"/>
</dbReference>
<feature type="active site" description="Proton donor" evidence="16">
    <location>
        <position position="53"/>
    </location>
</feature>
<dbReference type="CDD" id="cd01284">
    <property type="entry name" value="Riboflavin_deaminase-reductase"/>
    <property type="match status" value="1"/>
</dbReference>
<name>A0A7W0BWE1_9BACL</name>
<evidence type="ECO:0000256" key="2">
    <source>
        <dbReference type="ARBA" id="ARBA00004882"/>
    </source>
</evidence>
<dbReference type="Gene3D" id="3.40.140.10">
    <property type="entry name" value="Cytidine Deaminase, domain 2"/>
    <property type="match status" value="1"/>
</dbReference>
<dbReference type="UniPathway" id="UPA00275">
    <property type="reaction ID" value="UER00401"/>
</dbReference>
<dbReference type="InterPro" id="IPR011549">
    <property type="entry name" value="RibD_C"/>
</dbReference>
<dbReference type="InterPro" id="IPR016192">
    <property type="entry name" value="APOBEC/CMP_deaminase_Zn-bd"/>
</dbReference>
<dbReference type="InterPro" id="IPR002734">
    <property type="entry name" value="RibDG_C"/>
</dbReference>
<dbReference type="GO" id="GO:0008835">
    <property type="term" value="F:diaminohydroxyphosphoribosylaminopyrimidine deaminase activity"/>
    <property type="evidence" value="ECO:0007669"/>
    <property type="project" value="UniProtKB-EC"/>
</dbReference>
<feature type="binding site" evidence="17">
    <location>
        <position position="201"/>
    </location>
    <ligand>
        <name>NADP(+)</name>
        <dbReference type="ChEBI" id="CHEBI:58349"/>
    </ligand>
</feature>
<feature type="domain" description="CMP/dCMP-type deaminase" evidence="19">
    <location>
        <begin position="2"/>
        <end position="124"/>
    </location>
</feature>
<accession>A0A7W0BWE1</accession>
<dbReference type="InterPro" id="IPR002125">
    <property type="entry name" value="CMP_dCMP_dom"/>
</dbReference>
<dbReference type="InterPro" id="IPR016193">
    <property type="entry name" value="Cytidine_deaminase-like"/>
</dbReference>
<evidence type="ECO:0000313" key="21">
    <source>
        <dbReference type="Proteomes" id="UP000523087"/>
    </source>
</evidence>
<feature type="binding site" evidence="17">
    <location>
        <position position="292"/>
    </location>
    <ligand>
        <name>substrate</name>
    </ligand>
</feature>
<keyword evidence="10 15" id="KW-0521">NADP</keyword>
<dbReference type="InterPro" id="IPR004794">
    <property type="entry name" value="Eubact_RibD"/>
</dbReference>
<dbReference type="AlphaFoldDB" id="A0A7W0BWE1"/>
<feature type="binding site" evidence="18">
    <location>
        <position position="85"/>
    </location>
    <ligand>
        <name>Zn(2+)</name>
        <dbReference type="ChEBI" id="CHEBI:29105"/>
        <note>catalytic</note>
    </ligand>
</feature>
<evidence type="ECO:0000256" key="1">
    <source>
        <dbReference type="ARBA" id="ARBA00002151"/>
    </source>
</evidence>
<dbReference type="FunFam" id="3.40.140.10:FF:000025">
    <property type="entry name" value="Riboflavin biosynthesis protein RibD"/>
    <property type="match status" value="1"/>
</dbReference>
<dbReference type="InterPro" id="IPR050765">
    <property type="entry name" value="Riboflavin_Biosynth_HTPR"/>
</dbReference>
<feature type="binding site" evidence="18">
    <location>
        <position position="51"/>
    </location>
    <ligand>
        <name>Zn(2+)</name>
        <dbReference type="ChEBI" id="CHEBI:29105"/>
        <note>catalytic</note>
    </ligand>
</feature>